<comment type="caution">
    <text evidence="2">The sequence shown here is derived from an EMBL/GenBank/DDBJ whole genome shotgun (WGS) entry which is preliminary data.</text>
</comment>
<dbReference type="EMBL" id="SRLO01023122">
    <property type="protein sequence ID" value="TNN22309.1"/>
    <property type="molecule type" value="Genomic_DNA"/>
</dbReference>
<dbReference type="Proteomes" id="UP000314294">
    <property type="component" value="Unassembled WGS sequence"/>
</dbReference>
<keyword evidence="3" id="KW-1185">Reference proteome</keyword>
<dbReference type="AlphaFoldDB" id="A0A4Z2E0Q8"/>
<reference evidence="2 3" key="1">
    <citation type="submission" date="2019-03" db="EMBL/GenBank/DDBJ databases">
        <title>First draft genome of Liparis tanakae, snailfish: a comprehensive survey of snailfish specific genes.</title>
        <authorList>
            <person name="Kim W."/>
            <person name="Song I."/>
            <person name="Jeong J.-H."/>
            <person name="Kim D."/>
            <person name="Kim S."/>
            <person name="Ryu S."/>
            <person name="Song J.Y."/>
            <person name="Lee S.K."/>
        </authorList>
    </citation>
    <scope>NUCLEOTIDE SEQUENCE [LARGE SCALE GENOMIC DNA]</scope>
    <source>
        <tissue evidence="2">Muscle</tissue>
    </source>
</reference>
<sequence>MRSASEAGGTEEAGPMGRRPGFGKDPGAASDQV</sequence>
<name>A0A4Z2E0Q8_9TELE</name>
<accession>A0A4Z2E0Q8</accession>
<gene>
    <name evidence="2" type="ORF">EYF80_067577</name>
</gene>
<evidence type="ECO:0000256" key="1">
    <source>
        <dbReference type="SAM" id="MobiDB-lite"/>
    </source>
</evidence>
<evidence type="ECO:0000313" key="3">
    <source>
        <dbReference type="Proteomes" id="UP000314294"/>
    </source>
</evidence>
<proteinExistence type="predicted"/>
<organism evidence="2 3">
    <name type="scientific">Liparis tanakae</name>
    <name type="common">Tanaka's snailfish</name>
    <dbReference type="NCBI Taxonomy" id="230148"/>
    <lineage>
        <taxon>Eukaryota</taxon>
        <taxon>Metazoa</taxon>
        <taxon>Chordata</taxon>
        <taxon>Craniata</taxon>
        <taxon>Vertebrata</taxon>
        <taxon>Euteleostomi</taxon>
        <taxon>Actinopterygii</taxon>
        <taxon>Neopterygii</taxon>
        <taxon>Teleostei</taxon>
        <taxon>Neoteleostei</taxon>
        <taxon>Acanthomorphata</taxon>
        <taxon>Eupercaria</taxon>
        <taxon>Perciformes</taxon>
        <taxon>Cottioidei</taxon>
        <taxon>Cottales</taxon>
        <taxon>Liparidae</taxon>
        <taxon>Liparis</taxon>
    </lineage>
</organism>
<protein>
    <submittedName>
        <fullName evidence="2">Uncharacterized protein</fullName>
    </submittedName>
</protein>
<evidence type="ECO:0000313" key="2">
    <source>
        <dbReference type="EMBL" id="TNN22309.1"/>
    </source>
</evidence>
<feature type="region of interest" description="Disordered" evidence="1">
    <location>
        <begin position="1"/>
        <end position="33"/>
    </location>
</feature>